<evidence type="ECO:0000256" key="7">
    <source>
        <dbReference type="ARBA" id="ARBA00023163"/>
    </source>
</evidence>
<dbReference type="Gene3D" id="3.30.160.60">
    <property type="entry name" value="Classic Zinc Finger"/>
    <property type="match status" value="2"/>
</dbReference>
<feature type="region of interest" description="Disordered" evidence="9">
    <location>
        <begin position="1"/>
        <end position="64"/>
    </location>
</feature>
<reference evidence="11 12" key="1">
    <citation type="submission" date="2021-09" db="EMBL/GenBank/DDBJ databases">
        <title>Genomic insights and catalytic innovation underlie evolution of tropane alkaloids biosynthesis.</title>
        <authorList>
            <person name="Wang Y.-J."/>
            <person name="Tian T."/>
            <person name="Huang J.-P."/>
            <person name="Huang S.-X."/>
        </authorList>
    </citation>
    <scope>NUCLEOTIDE SEQUENCE [LARGE SCALE GENOMIC DNA]</scope>
    <source>
        <strain evidence="11">KIB-2018</strain>
        <tissue evidence="11">Leaf</tissue>
    </source>
</reference>
<dbReference type="PROSITE" id="PS50157">
    <property type="entry name" value="ZINC_FINGER_C2H2_2"/>
    <property type="match status" value="1"/>
</dbReference>
<accession>A0AAV8SE41</accession>
<dbReference type="InterPro" id="IPR055186">
    <property type="entry name" value="C2H2-2nd_BIRD-IDD"/>
</dbReference>
<dbReference type="PROSITE" id="PS00028">
    <property type="entry name" value="ZINC_FINGER_C2H2_1"/>
    <property type="match status" value="1"/>
</dbReference>
<dbReference type="GO" id="GO:0003700">
    <property type="term" value="F:DNA-binding transcription factor activity"/>
    <property type="evidence" value="ECO:0007669"/>
    <property type="project" value="TreeGrafter"/>
</dbReference>
<dbReference type="PANTHER" id="PTHR10593:SF218">
    <property type="entry name" value="C2H2-TYPE ZINC FINGER PROTEIN"/>
    <property type="match status" value="1"/>
</dbReference>
<dbReference type="GO" id="GO:0003677">
    <property type="term" value="F:DNA binding"/>
    <property type="evidence" value="ECO:0007669"/>
    <property type="project" value="UniProtKB-KW"/>
</dbReference>
<dbReference type="PANTHER" id="PTHR10593">
    <property type="entry name" value="SERINE/THREONINE-PROTEIN KINASE RIO"/>
    <property type="match status" value="1"/>
</dbReference>
<evidence type="ECO:0000256" key="9">
    <source>
        <dbReference type="SAM" id="MobiDB-lite"/>
    </source>
</evidence>
<evidence type="ECO:0000256" key="2">
    <source>
        <dbReference type="ARBA" id="ARBA00022737"/>
    </source>
</evidence>
<keyword evidence="3 8" id="KW-0863">Zinc-finger</keyword>
<feature type="compositionally biased region" description="Polar residues" evidence="9">
    <location>
        <begin position="33"/>
        <end position="47"/>
    </location>
</feature>
<dbReference type="Pfam" id="PF22996">
    <property type="entry name" value="C2H2-2nd_BIRD-IDD"/>
    <property type="match status" value="1"/>
</dbReference>
<gene>
    <name evidence="11" type="ORF">K2173_015655</name>
</gene>
<evidence type="ECO:0000256" key="1">
    <source>
        <dbReference type="ARBA" id="ARBA00022723"/>
    </source>
</evidence>
<feature type="domain" description="C2H2-type" evidence="10">
    <location>
        <begin position="80"/>
        <end position="102"/>
    </location>
</feature>
<dbReference type="FunFam" id="3.30.160.60:FF:000131">
    <property type="entry name" value="protein indeterminate-domain 5, chloroplastic-like"/>
    <property type="match status" value="1"/>
</dbReference>
<dbReference type="SMART" id="SM00355">
    <property type="entry name" value="ZnF_C2H2"/>
    <property type="match status" value="3"/>
</dbReference>
<dbReference type="EMBL" id="JAIWQS010000011">
    <property type="protein sequence ID" value="KAJ8750506.1"/>
    <property type="molecule type" value="Genomic_DNA"/>
</dbReference>
<feature type="region of interest" description="Disordered" evidence="9">
    <location>
        <begin position="340"/>
        <end position="363"/>
    </location>
</feature>
<name>A0AAV8SE41_9ROSI</name>
<dbReference type="Pfam" id="PF22995">
    <property type="entry name" value="C2CH-3rd_BIRD-IDD"/>
    <property type="match status" value="1"/>
</dbReference>
<dbReference type="Proteomes" id="UP001159364">
    <property type="component" value="Linkage Group LG11"/>
</dbReference>
<protein>
    <recommendedName>
        <fullName evidence="10">C2H2-type domain-containing protein</fullName>
    </recommendedName>
</protein>
<evidence type="ECO:0000313" key="12">
    <source>
        <dbReference type="Proteomes" id="UP001159364"/>
    </source>
</evidence>
<keyword evidence="1" id="KW-0479">Metal-binding</keyword>
<dbReference type="Pfam" id="PF22992">
    <property type="entry name" value="C2CH-4th_BIRD-IDD"/>
    <property type="match status" value="1"/>
</dbReference>
<evidence type="ECO:0000256" key="6">
    <source>
        <dbReference type="ARBA" id="ARBA00023125"/>
    </source>
</evidence>
<evidence type="ECO:0000256" key="4">
    <source>
        <dbReference type="ARBA" id="ARBA00022833"/>
    </source>
</evidence>
<evidence type="ECO:0000313" key="11">
    <source>
        <dbReference type="EMBL" id="KAJ8750506.1"/>
    </source>
</evidence>
<evidence type="ECO:0000256" key="8">
    <source>
        <dbReference type="PROSITE-ProRule" id="PRU00042"/>
    </source>
</evidence>
<keyword evidence="2" id="KW-0677">Repeat</keyword>
<dbReference type="SUPFAM" id="SSF57667">
    <property type="entry name" value="beta-beta-alpha zinc fingers"/>
    <property type="match status" value="1"/>
</dbReference>
<sequence>MKELIMEENMSNFTSASGELSASSAGDRFETATIYQQPSFASSNQAPPVQKKKRSLPGNPDPDADVIALSPKSLLATNRFICEICNKGFQRDQNLQLHRRGHNLPWKLKQRTNKEVRRKVYVCPEVTCAHHDPSRALGDLTGIKKHFSRKHGEKKWKCEKCSKRYAVQSDWKAHSKICGTREYRCDCGTVFSRRDSFITHRAFCDALAEESGKAIKTNPLLSFHQQQYGSSTSHIINLHALSVKSEQESHHLFNPGPDGIPQWLSCTNVLEAGPVTPQIKLSSSQLFTNSLDKSLLQPEKPSPSPSHLHTSYQKPLPSSSVHMSATALLQKAAQMGVVMSKSSPSHKPHQAHHMTETGFSPTLSGSSSTLAGCGFGLPSREEIGSSGLAHGLASFDNKATLSSAGIMNQIATVGSGTGSNSLVQGMMTSHDLSATASGFTGSFFEDNLSKSAESQFGIGDNEPRAVVPATGSRHGGGNDNLTRDFLGLKAFPHKDFININHINSQLGNRQQMDHDQASWQG</sequence>
<dbReference type="GO" id="GO:0008270">
    <property type="term" value="F:zinc ion binding"/>
    <property type="evidence" value="ECO:0007669"/>
    <property type="project" value="UniProtKB-KW"/>
</dbReference>
<dbReference type="InterPro" id="IPR055185">
    <property type="entry name" value="C2CH-4th_BIRD-IDD"/>
</dbReference>
<feature type="compositionally biased region" description="Low complexity" evidence="9">
    <location>
        <begin position="15"/>
        <end position="26"/>
    </location>
</feature>
<dbReference type="InterPro" id="IPR036236">
    <property type="entry name" value="Znf_C2H2_sf"/>
</dbReference>
<keyword evidence="4" id="KW-0862">Zinc</keyword>
<evidence type="ECO:0000259" key="10">
    <source>
        <dbReference type="PROSITE" id="PS50157"/>
    </source>
</evidence>
<keyword evidence="5" id="KW-0805">Transcription regulation</keyword>
<dbReference type="InterPro" id="IPR055187">
    <property type="entry name" value="C2CH-3rd_BIRD-IDD"/>
</dbReference>
<dbReference type="FunFam" id="3.30.160.60:FF:000554">
    <property type="entry name" value="protein indeterminate-domain 12-like"/>
    <property type="match status" value="1"/>
</dbReference>
<evidence type="ECO:0000256" key="5">
    <source>
        <dbReference type="ARBA" id="ARBA00023015"/>
    </source>
</evidence>
<feature type="compositionally biased region" description="Polar residues" evidence="9">
    <location>
        <begin position="305"/>
        <end position="319"/>
    </location>
</feature>
<dbReference type="InterPro" id="IPR031140">
    <property type="entry name" value="IDD1-16"/>
</dbReference>
<comment type="caution">
    <text evidence="11">The sequence shown here is derived from an EMBL/GenBank/DDBJ whole genome shotgun (WGS) entry which is preliminary data.</text>
</comment>
<dbReference type="Pfam" id="PF00096">
    <property type="entry name" value="zf-C2H2"/>
    <property type="match status" value="1"/>
</dbReference>
<dbReference type="InterPro" id="IPR013087">
    <property type="entry name" value="Znf_C2H2_type"/>
</dbReference>
<keyword evidence="6" id="KW-0238">DNA-binding</keyword>
<organism evidence="11 12">
    <name type="scientific">Erythroxylum novogranatense</name>
    <dbReference type="NCBI Taxonomy" id="1862640"/>
    <lineage>
        <taxon>Eukaryota</taxon>
        <taxon>Viridiplantae</taxon>
        <taxon>Streptophyta</taxon>
        <taxon>Embryophyta</taxon>
        <taxon>Tracheophyta</taxon>
        <taxon>Spermatophyta</taxon>
        <taxon>Magnoliopsida</taxon>
        <taxon>eudicotyledons</taxon>
        <taxon>Gunneridae</taxon>
        <taxon>Pentapetalae</taxon>
        <taxon>rosids</taxon>
        <taxon>fabids</taxon>
        <taxon>Malpighiales</taxon>
        <taxon>Erythroxylaceae</taxon>
        <taxon>Erythroxylum</taxon>
    </lineage>
</organism>
<keyword evidence="12" id="KW-1185">Reference proteome</keyword>
<dbReference type="AlphaFoldDB" id="A0AAV8SE41"/>
<keyword evidence="7" id="KW-0804">Transcription</keyword>
<proteinExistence type="predicted"/>
<feature type="region of interest" description="Disordered" evidence="9">
    <location>
        <begin position="294"/>
        <end position="319"/>
    </location>
</feature>
<dbReference type="GO" id="GO:0005634">
    <property type="term" value="C:nucleus"/>
    <property type="evidence" value="ECO:0007669"/>
    <property type="project" value="TreeGrafter"/>
</dbReference>
<evidence type="ECO:0000256" key="3">
    <source>
        <dbReference type="ARBA" id="ARBA00022771"/>
    </source>
</evidence>